<evidence type="ECO:0000256" key="3">
    <source>
        <dbReference type="SAM" id="Phobius"/>
    </source>
</evidence>
<dbReference type="EMBL" id="RIAX01000003">
    <property type="protein sequence ID" value="RNF40334.1"/>
    <property type="molecule type" value="Genomic_DNA"/>
</dbReference>
<dbReference type="PANTHER" id="PTHR43767:SF1">
    <property type="entry name" value="NONRIBOSOMAL PEPTIDE SYNTHASE PES1 (EUROFUNG)-RELATED"/>
    <property type="match status" value="1"/>
</dbReference>
<dbReference type="AlphaFoldDB" id="A0A3M8PAW8"/>
<evidence type="ECO:0000313" key="7">
    <source>
        <dbReference type="Proteomes" id="UP000275473"/>
    </source>
</evidence>
<evidence type="ECO:0000256" key="1">
    <source>
        <dbReference type="ARBA" id="ARBA00006432"/>
    </source>
</evidence>
<protein>
    <submittedName>
        <fullName evidence="6">Long-chain fatty acid--CoA ligase</fullName>
    </submittedName>
</protein>
<dbReference type="CDD" id="cd05936">
    <property type="entry name" value="FC-FACS_FadD_like"/>
    <property type="match status" value="1"/>
</dbReference>
<keyword evidence="7" id="KW-1185">Reference proteome</keyword>
<keyword evidence="3" id="KW-0812">Transmembrane</keyword>
<dbReference type="RefSeq" id="WP_123164841.1">
    <property type="nucleotide sequence ID" value="NZ_RIAX01000003.1"/>
</dbReference>
<comment type="caution">
    <text evidence="6">The sequence shown here is derived from an EMBL/GenBank/DDBJ whole genome shotgun (WGS) entry which is preliminary data.</text>
</comment>
<reference evidence="6 7" key="1">
    <citation type="journal article" date="2018" name="Int. J. Syst. Evol. Microbiol.">
        <title>Planococcus salinus sp. nov., a moderately halophilic bacterium isolated from a saline-alkali soil.</title>
        <authorList>
            <person name="Gan L."/>
        </authorList>
    </citation>
    <scope>NUCLEOTIDE SEQUENCE [LARGE SCALE GENOMIC DNA]</scope>
    <source>
        <strain evidence="6 7">LCB217</strain>
    </source>
</reference>
<feature type="transmembrane region" description="Helical" evidence="3">
    <location>
        <begin position="90"/>
        <end position="108"/>
    </location>
</feature>
<dbReference type="PROSITE" id="PS00455">
    <property type="entry name" value="AMP_BINDING"/>
    <property type="match status" value="1"/>
</dbReference>
<dbReference type="OrthoDB" id="9762242at2"/>
<accession>A0A3M8PAW8</accession>
<organism evidence="6 7">
    <name type="scientific">Planococcus salinus</name>
    <dbReference type="NCBI Taxonomy" id="1848460"/>
    <lineage>
        <taxon>Bacteria</taxon>
        <taxon>Bacillati</taxon>
        <taxon>Bacillota</taxon>
        <taxon>Bacilli</taxon>
        <taxon>Bacillales</taxon>
        <taxon>Caryophanaceae</taxon>
        <taxon>Planococcus</taxon>
    </lineage>
</organism>
<dbReference type="InterPro" id="IPR045851">
    <property type="entry name" value="AMP-bd_C_sf"/>
</dbReference>
<dbReference type="Gene3D" id="3.40.50.980">
    <property type="match status" value="2"/>
</dbReference>
<dbReference type="SUPFAM" id="SSF56801">
    <property type="entry name" value="Acetyl-CoA synthetase-like"/>
    <property type="match status" value="1"/>
</dbReference>
<feature type="domain" description="AMP-binding enzyme C-terminal" evidence="5">
    <location>
        <begin position="446"/>
        <end position="521"/>
    </location>
</feature>
<dbReference type="Gene3D" id="3.30.300.30">
    <property type="match status" value="1"/>
</dbReference>
<dbReference type="InterPro" id="IPR020845">
    <property type="entry name" value="AMP-binding_CS"/>
</dbReference>
<evidence type="ECO:0000256" key="2">
    <source>
        <dbReference type="ARBA" id="ARBA00022598"/>
    </source>
</evidence>
<proteinExistence type="inferred from homology"/>
<dbReference type="InterPro" id="IPR050237">
    <property type="entry name" value="ATP-dep_AMP-bd_enzyme"/>
</dbReference>
<dbReference type="InterPro" id="IPR025110">
    <property type="entry name" value="AMP-bd_C"/>
</dbReference>
<feature type="domain" description="AMP-dependent synthetase/ligase" evidence="4">
    <location>
        <begin position="35"/>
        <end position="396"/>
    </location>
</feature>
<evidence type="ECO:0000259" key="4">
    <source>
        <dbReference type="Pfam" id="PF00501"/>
    </source>
</evidence>
<dbReference type="Pfam" id="PF13193">
    <property type="entry name" value="AMP-binding_C"/>
    <property type="match status" value="1"/>
</dbReference>
<dbReference type="PANTHER" id="PTHR43767">
    <property type="entry name" value="LONG-CHAIN-FATTY-ACID--COA LIGASE"/>
    <property type="match status" value="1"/>
</dbReference>
<comment type="similarity">
    <text evidence="1">Belongs to the ATP-dependent AMP-binding enzyme family.</text>
</comment>
<keyword evidence="2 6" id="KW-0436">Ligase</keyword>
<evidence type="ECO:0000259" key="5">
    <source>
        <dbReference type="Pfam" id="PF13193"/>
    </source>
</evidence>
<keyword evidence="3" id="KW-1133">Transmembrane helix</keyword>
<dbReference type="Gene3D" id="2.30.38.10">
    <property type="entry name" value="Luciferase, Domain 3"/>
    <property type="match status" value="1"/>
</dbReference>
<sequence length="549" mass="61922">MRNLEKTVKKPWLQWLEGRTSSLSLPECSVYELLENANKQFPDRAAILFENKVTDYRSLKEQVDKLGGKWQEMGLEKGDRIGLMLANHPLYIVSYYAAQALGLIVVQVNPMYTFRELMKIAVDSELEYIIFDKSAKETVAKVHEVQPFSQCFTTEEEDSEWASLHSLIASGTPLKKAAEIDPYEDISVIQYTGGTSGEVKGAMLTHHNLTSNVIQSYAMYGETMKKGQEVILTATPLYHVYAMTSAMNLGIYLGATILLFPKFEIQKVLESIEKYRPTFFPGVPKMYNAFVNYPEITKYDLTCLNHCSCGSAPLPVEVLKRFEELTGGAIGEGFGLSEASPSTHRNPPFAHRKVGSIGLPLPGTDCMIVDDCNAELGPHCVGELLIKGPQIMKGYWKSDEETKKSLQNGWLYTGDLAMMDEEGYFYIVGRKKEMIIVGGFNIYPQEVESVLYEHPDIQEAAVASIPKEEFEETVKAFIVPKDGTEIDIEEIKGYCYSKLTPYKVPKEFEIIEQLPRNTVGKLLKRVLVQKEIEKHEKKEESGLRATKQY</sequence>
<dbReference type="FunFam" id="3.30.300.30:FF:000008">
    <property type="entry name" value="2,3-dihydroxybenzoate-AMP ligase"/>
    <property type="match status" value="1"/>
</dbReference>
<keyword evidence="3" id="KW-0472">Membrane</keyword>
<gene>
    <name evidence="6" type="ORF">EEX84_06160</name>
</gene>
<evidence type="ECO:0000313" key="6">
    <source>
        <dbReference type="EMBL" id="RNF40334.1"/>
    </source>
</evidence>
<dbReference type="Proteomes" id="UP000275473">
    <property type="component" value="Unassembled WGS sequence"/>
</dbReference>
<dbReference type="GO" id="GO:0016878">
    <property type="term" value="F:acid-thiol ligase activity"/>
    <property type="evidence" value="ECO:0007669"/>
    <property type="project" value="UniProtKB-ARBA"/>
</dbReference>
<dbReference type="Pfam" id="PF00501">
    <property type="entry name" value="AMP-binding"/>
    <property type="match status" value="1"/>
</dbReference>
<dbReference type="InterPro" id="IPR000873">
    <property type="entry name" value="AMP-dep_synth/lig_dom"/>
</dbReference>
<name>A0A3M8PAW8_9BACL</name>